<proteinExistence type="predicted"/>
<dbReference type="Pfam" id="PF03571">
    <property type="entry name" value="Peptidase_M49"/>
    <property type="match status" value="2"/>
</dbReference>
<dbReference type="PANTHER" id="PTHR23422">
    <property type="entry name" value="DIPEPTIDYL PEPTIDASE III-RELATED"/>
    <property type="match status" value="1"/>
</dbReference>
<name>A0A9D9HEP1_9BACT</name>
<reference evidence="3" key="1">
    <citation type="submission" date="2020-10" db="EMBL/GenBank/DDBJ databases">
        <authorList>
            <person name="Gilroy R."/>
        </authorList>
    </citation>
    <scope>NUCLEOTIDE SEQUENCE</scope>
    <source>
        <strain evidence="3">D3-1215</strain>
    </source>
</reference>
<organism evidence="3 4">
    <name type="scientific">Candidatus Enterocola intestinipullorum</name>
    <dbReference type="NCBI Taxonomy" id="2840783"/>
    <lineage>
        <taxon>Bacteria</taxon>
        <taxon>Pseudomonadati</taxon>
        <taxon>Bacteroidota</taxon>
        <taxon>Bacteroidia</taxon>
        <taxon>Bacteroidales</taxon>
        <taxon>Candidatus Enterocola</taxon>
    </lineage>
</organism>
<evidence type="ECO:0000313" key="3">
    <source>
        <dbReference type="EMBL" id="MBO8447047.1"/>
    </source>
</evidence>
<evidence type="ECO:0000256" key="2">
    <source>
        <dbReference type="ARBA" id="ARBA00022801"/>
    </source>
</evidence>
<keyword evidence="2" id="KW-0378">Hydrolase</keyword>
<evidence type="ECO:0000256" key="1">
    <source>
        <dbReference type="ARBA" id="ARBA00022723"/>
    </source>
</evidence>
<keyword evidence="1" id="KW-0479">Metal-binding</keyword>
<accession>A0A9D9HEP1</accession>
<comment type="caution">
    <text evidence="3">The sequence shown here is derived from an EMBL/GenBank/DDBJ whole genome shotgun (WGS) entry which is preliminary data.</text>
</comment>
<dbReference type="PANTHER" id="PTHR23422:SF11">
    <property type="entry name" value="DIPEPTIDYL PEPTIDASE 3"/>
    <property type="match status" value="1"/>
</dbReference>
<sequence length="643" mass="73263">MDNNTSSFYKVDRFADIEVLRYKVPGFEDLPLKQKLLVYHLSEAAIEGRDILFDQNNRHNLFLRKSLEHIYTAYAGDRNCAEFRAFECYLKQIWFSNGIHHHYSTIKHKPAFSEKYLNELLDKTAFKGDSSLLRKIIFDANFDTKRVNLAEGEDVIATSANNYYRNVSQKEAEDFYAAKQAGYPDGQAPSFGLNSRLEKDADGNLQEIVWKSGGEYGEIIDRIVSHLEKAAIYAENDKQKQVIDTLIDFYKDGNPATFDKYSILWVNDTLSKVDFLNGFIETYGDALGIKASWEGIVDFRNEEATRRTRTISENAQWFEDNSPVDARFKKEQVKGVSAKVITACMLGGDCYPATPIGINLPNSNWIRQVHGSKSVTLENIMQAYAEAAKGNGFAEEFYDSKDDLEAWYKYGFLTDVMHTDLHECLGHGSGKLLPGVSQDALKAYGACIEEARADLFALYYLADEKMVELGLLPDMEAFKAQYYHYLLNGLMTQLVRIPLNERIEEAHMRNRQLIAAWVYEKGNAANAVEWVVADGKHYLRINDYAALRKITGELLAEIQRIKSEGDYEAAKNLVEKYGIIPDPVLHREAHDRYESLDIAPYKGFVNPVYTVEYDNNGCPADVKISYDEGYAEQMLRYSAAYNK</sequence>
<dbReference type="Proteomes" id="UP000823637">
    <property type="component" value="Unassembled WGS sequence"/>
</dbReference>
<dbReference type="AlphaFoldDB" id="A0A9D9HEP1"/>
<dbReference type="GO" id="GO:0016787">
    <property type="term" value="F:hydrolase activity"/>
    <property type="evidence" value="ECO:0007669"/>
    <property type="project" value="UniProtKB-KW"/>
</dbReference>
<protein>
    <submittedName>
        <fullName evidence="3">Dihydrofolate reductase</fullName>
    </submittedName>
</protein>
<reference evidence="3" key="2">
    <citation type="journal article" date="2021" name="PeerJ">
        <title>Extensive microbial diversity within the chicken gut microbiome revealed by metagenomics and culture.</title>
        <authorList>
            <person name="Gilroy R."/>
            <person name="Ravi A."/>
            <person name="Getino M."/>
            <person name="Pursley I."/>
            <person name="Horton D.L."/>
            <person name="Alikhan N.F."/>
            <person name="Baker D."/>
            <person name="Gharbi K."/>
            <person name="Hall N."/>
            <person name="Watson M."/>
            <person name="Adriaenssens E.M."/>
            <person name="Foster-Nyarko E."/>
            <person name="Jarju S."/>
            <person name="Secka A."/>
            <person name="Antonio M."/>
            <person name="Oren A."/>
            <person name="Chaudhuri R.R."/>
            <person name="La Ragione R."/>
            <person name="Hildebrand F."/>
            <person name="Pallen M.J."/>
        </authorList>
    </citation>
    <scope>NUCLEOTIDE SEQUENCE</scope>
    <source>
        <strain evidence="3">D3-1215</strain>
    </source>
</reference>
<dbReference type="EMBL" id="JADIMR010000072">
    <property type="protein sequence ID" value="MBO8447047.1"/>
    <property type="molecule type" value="Genomic_DNA"/>
</dbReference>
<dbReference type="InterPro" id="IPR039461">
    <property type="entry name" value="Peptidase_M49"/>
</dbReference>
<evidence type="ECO:0000313" key="4">
    <source>
        <dbReference type="Proteomes" id="UP000823637"/>
    </source>
</evidence>
<dbReference type="GO" id="GO:0046872">
    <property type="term" value="F:metal ion binding"/>
    <property type="evidence" value="ECO:0007669"/>
    <property type="project" value="UniProtKB-KW"/>
</dbReference>
<dbReference type="Gene3D" id="3.30.540.30">
    <property type="match status" value="2"/>
</dbReference>
<gene>
    <name evidence="3" type="ORF">IAC32_04810</name>
</gene>